<dbReference type="InterPro" id="IPR012337">
    <property type="entry name" value="RNaseH-like_sf"/>
</dbReference>
<dbReference type="SUPFAM" id="SSF53098">
    <property type="entry name" value="Ribonuclease H-like"/>
    <property type="match status" value="1"/>
</dbReference>
<dbReference type="InterPro" id="IPR036397">
    <property type="entry name" value="RNaseH_sf"/>
</dbReference>
<dbReference type="EMBL" id="QGNW01001284">
    <property type="protein sequence ID" value="RVW47388.1"/>
    <property type="molecule type" value="Genomic_DNA"/>
</dbReference>
<name>A0A438EI84_VITVI</name>
<proteinExistence type="predicted"/>
<dbReference type="PANTHER" id="PTHR47266">
    <property type="entry name" value="ENDONUCLEASE-RELATED"/>
    <property type="match status" value="1"/>
</dbReference>
<feature type="domain" description="Integrase catalytic" evidence="1">
    <location>
        <begin position="128"/>
        <end position="215"/>
    </location>
</feature>
<sequence length="215" mass="24170">MCNIWLRNSPGECYHRIRICLSDMRHPENGELRSNRMAVVLHPKKNSRCHPGGTQQSINSGCEVAVADSGCDTSGWKVGNSRVQSFWQPGKNGDSRVQYVQDPILLVFWNCLRIPMNSPQSWIALLHVLTSPWPFSIWGIDIIGKVSPKSSSGHEFILVAIDYFTKWVEAASYARLTSARAASFIKSHIICHYGVPHELISDRGVYFQAEVDTLL</sequence>
<dbReference type="Gene3D" id="3.30.420.10">
    <property type="entry name" value="Ribonuclease H-like superfamily/Ribonuclease H"/>
    <property type="match status" value="1"/>
</dbReference>
<dbReference type="InterPro" id="IPR001584">
    <property type="entry name" value="Integrase_cat-core"/>
</dbReference>
<reference evidence="2 3" key="1">
    <citation type="journal article" date="2018" name="PLoS Genet.">
        <title>Population sequencing reveals clonal diversity and ancestral inbreeding in the grapevine cultivar Chardonnay.</title>
        <authorList>
            <person name="Roach M.J."/>
            <person name="Johnson D.L."/>
            <person name="Bohlmann J."/>
            <person name="van Vuuren H.J."/>
            <person name="Jones S.J."/>
            <person name="Pretorius I.S."/>
            <person name="Schmidt S.A."/>
            <person name="Borneman A.R."/>
        </authorList>
    </citation>
    <scope>NUCLEOTIDE SEQUENCE [LARGE SCALE GENOMIC DNA]</scope>
    <source>
        <strain evidence="3">cv. Chardonnay</strain>
        <tissue evidence="2">Leaf</tissue>
    </source>
</reference>
<dbReference type="GO" id="GO:0003676">
    <property type="term" value="F:nucleic acid binding"/>
    <property type="evidence" value="ECO:0007669"/>
    <property type="project" value="InterPro"/>
</dbReference>
<evidence type="ECO:0000259" key="1">
    <source>
        <dbReference type="PROSITE" id="PS50994"/>
    </source>
</evidence>
<evidence type="ECO:0000313" key="3">
    <source>
        <dbReference type="Proteomes" id="UP000288805"/>
    </source>
</evidence>
<gene>
    <name evidence="2" type="ORF">CK203_105894</name>
</gene>
<dbReference type="InterPro" id="IPR052160">
    <property type="entry name" value="Gypsy_RT_Integrase-like"/>
</dbReference>
<comment type="caution">
    <text evidence="2">The sequence shown here is derived from an EMBL/GenBank/DDBJ whole genome shotgun (WGS) entry which is preliminary data.</text>
</comment>
<accession>A0A438EI84</accession>
<dbReference type="AlphaFoldDB" id="A0A438EI84"/>
<organism evidence="2 3">
    <name type="scientific">Vitis vinifera</name>
    <name type="common">Grape</name>
    <dbReference type="NCBI Taxonomy" id="29760"/>
    <lineage>
        <taxon>Eukaryota</taxon>
        <taxon>Viridiplantae</taxon>
        <taxon>Streptophyta</taxon>
        <taxon>Embryophyta</taxon>
        <taxon>Tracheophyta</taxon>
        <taxon>Spermatophyta</taxon>
        <taxon>Magnoliopsida</taxon>
        <taxon>eudicotyledons</taxon>
        <taxon>Gunneridae</taxon>
        <taxon>Pentapetalae</taxon>
        <taxon>rosids</taxon>
        <taxon>Vitales</taxon>
        <taxon>Vitaceae</taxon>
        <taxon>Viteae</taxon>
        <taxon>Vitis</taxon>
    </lineage>
</organism>
<evidence type="ECO:0000313" key="2">
    <source>
        <dbReference type="EMBL" id="RVW47388.1"/>
    </source>
</evidence>
<dbReference type="GO" id="GO:0015074">
    <property type="term" value="P:DNA integration"/>
    <property type="evidence" value="ECO:0007669"/>
    <property type="project" value="InterPro"/>
</dbReference>
<dbReference type="PROSITE" id="PS50994">
    <property type="entry name" value="INTEGRASE"/>
    <property type="match status" value="1"/>
</dbReference>
<dbReference type="Proteomes" id="UP000288805">
    <property type="component" value="Unassembled WGS sequence"/>
</dbReference>
<protein>
    <recommendedName>
        <fullName evidence="1">Integrase catalytic domain-containing protein</fullName>
    </recommendedName>
</protein>